<evidence type="ECO:0000256" key="3">
    <source>
        <dbReference type="ARBA" id="ARBA00007147"/>
    </source>
</evidence>
<evidence type="ECO:0000256" key="4">
    <source>
        <dbReference type="ARBA" id="ARBA00022454"/>
    </source>
</evidence>
<gene>
    <name evidence="7" type="ORF">EB796_024288</name>
</gene>
<dbReference type="Pfam" id="PF25756">
    <property type="entry name" value="TPR_INTS8"/>
    <property type="match status" value="1"/>
</dbReference>
<name>A0A7J7IVH1_BUGNE</name>
<evidence type="ECO:0000256" key="1">
    <source>
        <dbReference type="ARBA" id="ARBA00004123"/>
    </source>
</evidence>
<evidence type="ECO:0000256" key="5">
    <source>
        <dbReference type="ARBA" id="ARBA00023242"/>
    </source>
</evidence>
<dbReference type="InterPro" id="IPR038751">
    <property type="entry name" value="INTS8"/>
</dbReference>
<dbReference type="AlphaFoldDB" id="A0A7J7IVH1"/>
<proteinExistence type="inferred from homology"/>
<keyword evidence="4" id="KW-0158">Chromosome</keyword>
<protein>
    <submittedName>
        <fullName evidence="7">INTS8</fullName>
    </submittedName>
</protein>
<dbReference type="OrthoDB" id="64340at2759"/>
<organism evidence="7 8">
    <name type="scientific">Bugula neritina</name>
    <name type="common">Brown bryozoan</name>
    <name type="synonym">Sertularia neritina</name>
    <dbReference type="NCBI Taxonomy" id="10212"/>
    <lineage>
        <taxon>Eukaryota</taxon>
        <taxon>Metazoa</taxon>
        <taxon>Spiralia</taxon>
        <taxon>Lophotrochozoa</taxon>
        <taxon>Bryozoa</taxon>
        <taxon>Gymnolaemata</taxon>
        <taxon>Cheilostomatida</taxon>
        <taxon>Flustrina</taxon>
        <taxon>Buguloidea</taxon>
        <taxon>Bugulidae</taxon>
        <taxon>Bugula</taxon>
    </lineage>
</organism>
<dbReference type="EMBL" id="VXIV02003401">
    <property type="protein sequence ID" value="KAF6017404.1"/>
    <property type="molecule type" value="Genomic_DNA"/>
</dbReference>
<sequence length="761" mass="85434">MKFNINKCEHMTIQHSTVNPLVSQYSMNNDPIQCVDKVLYLGVTIDNKLSLEMSTGPVIPNEVMECQQDNTEDKLLNMRRDSTSWYEFLLQPGLLLQHISNPSSVPGSHQLIIQFLQQANMLETSLNAAEAKQNAKETQSITPEAKEESDLRVSGLLLPNTKKDDVSEKKYFKKKIYALKLLALKIAAHGNWNLEALMKNIPGPLVLQLLQLLMTVTSDNVEENDESLIEILTQNKHSDHYFFSLLLYQRWCLQTVLKDCLPKKPSKVNSIPVPGLTEPIVSMVGISEEKLAQIKKLFGKCKSALTECLNVNRTACIPTYDCFDFGSSALGDLELNWQKGDTCGIEVWGQQIAFDLGAVYFYETDYYKALDMFKIAHTHSIKAPCTGVEVGTLSGYIKACNSLVHQEKHVGNIINVFNDALKKSDSQALVEVLEKNLVTCSLPHTAADHVSLLLHKIKEENVNLKGANVTKLDCLCCILHVKRGDAYCLLQLSESSEKNQQYSYLVEKLSVAIGNCSQAEKSNLISFLDYLLNTETLMIKIMLTASEKVKSLLSSISSDNSVKNTGLFTSPTTQSLLEPQSYDVSDTIIALTYNPDKIWHFLCTLHSPAELKTVADFWKLPKELDKLFTNELKMDLNSVCAYILIAKAKELILTKEYSQAVILLEAAEKTVRNAIKIQKIIRWELLYCNLLSSKSGDGKSTSADTTQKVKSCLYSLKVDSELYPHDNLVMECVSYLLLSKDWEYLSSLHDTRVAYTEVKPN</sequence>
<dbReference type="Proteomes" id="UP000593567">
    <property type="component" value="Unassembled WGS sequence"/>
</dbReference>
<keyword evidence="8" id="KW-1185">Reference proteome</keyword>
<reference evidence="7" key="1">
    <citation type="submission" date="2020-06" db="EMBL/GenBank/DDBJ databases">
        <title>Draft genome of Bugula neritina, a colonial animal packing powerful symbionts and potential medicines.</title>
        <authorList>
            <person name="Rayko M."/>
        </authorList>
    </citation>
    <scope>NUCLEOTIDE SEQUENCE [LARGE SCALE GENOMIC DNA]</scope>
    <source>
        <strain evidence="7">Kwan_BN1</strain>
    </source>
</reference>
<evidence type="ECO:0000259" key="6">
    <source>
        <dbReference type="Pfam" id="PF25756"/>
    </source>
</evidence>
<accession>A0A7J7IVH1</accession>
<dbReference type="GO" id="GO:0032039">
    <property type="term" value="C:integrator complex"/>
    <property type="evidence" value="ECO:0007669"/>
    <property type="project" value="TreeGrafter"/>
</dbReference>
<dbReference type="GO" id="GO:0034472">
    <property type="term" value="P:snRNA 3'-end processing"/>
    <property type="evidence" value="ECO:0007669"/>
    <property type="project" value="InterPro"/>
</dbReference>
<comment type="subcellular location">
    <subcellularLocation>
        <location evidence="2">Chromosome</location>
    </subcellularLocation>
    <subcellularLocation>
        <location evidence="1">Nucleus</location>
    </subcellularLocation>
</comment>
<evidence type="ECO:0000313" key="8">
    <source>
        <dbReference type="Proteomes" id="UP000593567"/>
    </source>
</evidence>
<dbReference type="PANTHER" id="PTHR13350:SF1">
    <property type="entry name" value="INTEGRATOR COMPLEX SUBUNIT 8"/>
    <property type="match status" value="1"/>
</dbReference>
<comment type="similarity">
    <text evidence="3">Belongs to the Integrator subunit 8 family.</text>
</comment>
<evidence type="ECO:0000313" key="7">
    <source>
        <dbReference type="EMBL" id="KAF6017404.1"/>
    </source>
</evidence>
<feature type="domain" description="INTS8 TPR repeats" evidence="6">
    <location>
        <begin position="591"/>
        <end position="756"/>
    </location>
</feature>
<keyword evidence="5" id="KW-0539">Nucleus</keyword>
<evidence type="ECO:0000256" key="2">
    <source>
        <dbReference type="ARBA" id="ARBA00004286"/>
    </source>
</evidence>
<dbReference type="GO" id="GO:0005694">
    <property type="term" value="C:chromosome"/>
    <property type="evidence" value="ECO:0007669"/>
    <property type="project" value="UniProtKB-SubCell"/>
</dbReference>
<comment type="caution">
    <text evidence="7">The sequence shown here is derived from an EMBL/GenBank/DDBJ whole genome shotgun (WGS) entry which is preliminary data.</text>
</comment>
<dbReference type="InterPro" id="IPR057980">
    <property type="entry name" value="TPR_INTS8"/>
</dbReference>
<dbReference type="PANTHER" id="PTHR13350">
    <property type="entry name" value="INTEGRATOR COMPLEX SUBUNIT 8"/>
    <property type="match status" value="1"/>
</dbReference>